<dbReference type="AlphaFoldDB" id="D6LDY6"/>
<dbReference type="EMBL" id="GG770375">
    <property type="protein sequence ID" value="EFG29521.2"/>
    <property type="molecule type" value="Genomic_DNA"/>
</dbReference>
<reference evidence="1 2" key="1">
    <citation type="submission" date="2010-03" db="EMBL/GenBank/DDBJ databases">
        <title>The Genome Sequence of Fusobacterium sp. 1_1_41FAA.</title>
        <authorList>
            <consortium name="The Broad Institute Genome Sequencing Platform"/>
            <person name="Ward D."/>
            <person name="Earl A."/>
            <person name="Feldgarden M."/>
            <person name="Gevers D."/>
            <person name="Young S.K."/>
            <person name="Zeng Q."/>
            <person name="Koehrsen M."/>
            <person name="Alvarado L."/>
            <person name="Berlin A."/>
            <person name="Borenstein D."/>
            <person name="Chapman S."/>
            <person name="Chen Z."/>
            <person name="Engels R."/>
            <person name="Freedman E."/>
            <person name="Gellesch M."/>
            <person name="Goldberg J."/>
            <person name="Griggs A."/>
            <person name="Gujja S."/>
            <person name="Heilman E."/>
            <person name="Heiman D."/>
            <person name="Hepburn T."/>
            <person name="Howarth C."/>
            <person name="Jen D."/>
            <person name="Larson L."/>
            <person name="Mehta T."/>
            <person name="Park D."/>
            <person name="Pearson M."/>
            <person name="Richards J."/>
            <person name="Roberts A."/>
            <person name="Saif S."/>
            <person name="Shea T."/>
            <person name="Shenoy N."/>
            <person name="Sisk P."/>
            <person name="Stolte C."/>
            <person name="Sykes S."/>
            <person name="Walk T."/>
            <person name="White J."/>
            <person name="Yandava C."/>
            <person name="Strauss J.C."/>
            <person name="Ambrose C.E."/>
            <person name="Allen-Vercoe E."/>
            <person name="Haas B."/>
            <person name="Henn M.R."/>
            <person name="Nusbaum C."/>
            <person name="Birren B."/>
        </authorList>
    </citation>
    <scope>NUCLEOTIDE SEQUENCE [LARGE SCALE GENOMIC DNA]</scope>
    <source>
        <strain evidence="1 2">1_1_41FAA</strain>
    </source>
</reference>
<sequence>MPKDSEGSTGSSYIVDRKNRKLSIKLMKKNHIRLIGKNITKIMNIENKQIIIFIKQNILLKLKLLIKLKRIILKSQEIMEKN</sequence>
<name>D6LDY6_9FUSO</name>
<dbReference type="Proteomes" id="UP000003964">
    <property type="component" value="Unassembled WGS sequence"/>
</dbReference>
<evidence type="ECO:0000313" key="1">
    <source>
        <dbReference type="EMBL" id="EFG29521.2"/>
    </source>
</evidence>
<evidence type="ECO:0000313" key="2">
    <source>
        <dbReference type="Proteomes" id="UP000003964"/>
    </source>
</evidence>
<gene>
    <name evidence="1" type="ORF">HMPREF0400_02171</name>
</gene>
<dbReference type="RefSeq" id="WP_008819953.1">
    <property type="nucleotide sequence ID" value="NZ_GG770375.1"/>
</dbReference>
<organism evidence="1 2">
    <name type="scientific">Fusobacterium periodonticum 1_1_41FAA</name>
    <dbReference type="NCBI Taxonomy" id="469621"/>
    <lineage>
        <taxon>Bacteria</taxon>
        <taxon>Fusobacteriati</taxon>
        <taxon>Fusobacteriota</taxon>
        <taxon>Fusobacteriia</taxon>
        <taxon>Fusobacteriales</taxon>
        <taxon>Fusobacteriaceae</taxon>
        <taxon>Fusobacterium</taxon>
    </lineage>
</organism>
<proteinExistence type="predicted"/>
<accession>D6LDY6</accession>
<protein>
    <submittedName>
        <fullName evidence="1">Hemolysin</fullName>
    </submittedName>
</protein>